<evidence type="ECO:0000256" key="1">
    <source>
        <dbReference type="ARBA" id="ARBA00001971"/>
    </source>
</evidence>
<dbReference type="InterPro" id="IPR001128">
    <property type="entry name" value="Cyt_P450"/>
</dbReference>
<dbReference type="EMBL" id="JBDFQZ010000014">
    <property type="protein sequence ID" value="KAK9666685.1"/>
    <property type="molecule type" value="Genomic_DNA"/>
</dbReference>
<dbReference type="GO" id="GO:0016125">
    <property type="term" value="P:sterol metabolic process"/>
    <property type="evidence" value="ECO:0007669"/>
    <property type="project" value="TreeGrafter"/>
</dbReference>
<dbReference type="InterPro" id="IPR036396">
    <property type="entry name" value="Cyt_P450_sf"/>
</dbReference>
<evidence type="ECO:0000256" key="9">
    <source>
        <dbReference type="ARBA" id="ARBA00023004"/>
    </source>
</evidence>
<evidence type="ECO:0000256" key="2">
    <source>
        <dbReference type="ARBA" id="ARBA00004167"/>
    </source>
</evidence>
<comment type="caution">
    <text evidence="15">The sequence shown here is derived from an EMBL/GenBank/DDBJ whole genome shotgun (WGS) entry which is preliminary data.</text>
</comment>
<evidence type="ECO:0000256" key="11">
    <source>
        <dbReference type="ARBA" id="ARBA00023136"/>
    </source>
</evidence>
<evidence type="ECO:0000256" key="7">
    <source>
        <dbReference type="ARBA" id="ARBA00022989"/>
    </source>
</evidence>
<comment type="similarity">
    <text evidence="3 13">Belongs to the cytochrome P450 family.</text>
</comment>
<dbReference type="Gene3D" id="1.10.630.10">
    <property type="entry name" value="Cytochrome P450"/>
    <property type="match status" value="1"/>
</dbReference>
<dbReference type="GO" id="GO:0004497">
    <property type="term" value="F:monooxygenase activity"/>
    <property type="evidence" value="ECO:0007669"/>
    <property type="project" value="UniProtKB-KW"/>
</dbReference>
<comment type="cofactor">
    <cofactor evidence="1 12">
        <name>heme</name>
        <dbReference type="ChEBI" id="CHEBI:30413"/>
    </cofactor>
</comment>
<dbReference type="GO" id="GO:0010268">
    <property type="term" value="P:brassinosteroid homeostasis"/>
    <property type="evidence" value="ECO:0007669"/>
    <property type="project" value="TreeGrafter"/>
</dbReference>
<keyword evidence="4 12" id="KW-0349">Heme</keyword>
<dbReference type="GO" id="GO:0005506">
    <property type="term" value="F:iron ion binding"/>
    <property type="evidence" value="ECO:0007669"/>
    <property type="project" value="InterPro"/>
</dbReference>
<dbReference type="FunFam" id="1.10.630.10:FF:000020">
    <property type="entry name" value="Cytochrome P450 family protein"/>
    <property type="match status" value="1"/>
</dbReference>
<name>A0AAW1GT52_SAPOF</name>
<feature type="transmembrane region" description="Helical" evidence="14">
    <location>
        <begin position="6"/>
        <end position="22"/>
    </location>
</feature>
<keyword evidence="7 14" id="KW-1133">Transmembrane helix</keyword>
<evidence type="ECO:0000256" key="6">
    <source>
        <dbReference type="ARBA" id="ARBA00022723"/>
    </source>
</evidence>
<keyword evidence="9 12" id="KW-0408">Iron</keyword>
<dbReference type="PROSITE" id="PS00086">
    <property type="entry name" value="CYTOCHROME_P450"/>
    <property type="match status" value="1"/>
</dbReference>
<accession>A0AAW1GT52</accession>
<evidence type="ECO:0000256" key="10">
    <source>
        <dbReference type="ARBA" id="ARBA00023033"/>
    </source>
</evidence>
<dbReference type="PANTHER" id="PTHR24286:SF305">
    <property type="entry name" value="CYTOCHROME P450 708A2"/>
    <property type="match status" value="1"/>
</dbReference>
<evidence type="ECO:0000256" key="12">
    <source>
        <dbReference type="PIRSR" id="PIRSR602403-1"/>
    </source>
</evidence>
<dbReference type="Proteomes" id="UP001443914">
    <property type="component" value="Unassembled WGS sequence"/>
</dbReference>
<dbReference type="InterPro" id="IPR017972">
    <property type="entry name" value="Cyt_P450_CS"/>
</dbReference>
<organism evidence="15 16">
    <name type="scientific">Saponaria officinalis</name>
    <name type="common">Common soapwort</name>
    <name type="synonym">Lychnis saponaria</name>
    <dbReference type="NCBI Taxonomy" id="3572"/>
    <lineage>
        <taxon>Eukaryota</taxon>
        <taxon>Viridiplantae</taxon>
        <taxon>Streptophyta</taxon>
        <taxon>Embryophyta</taxon>
        <taxon>Tracheophyta</taxon>
        <taxon>Spermatophyta</taxon>
        <taxon>Magnoliopsida</taxon>
        <taxon>eudicotyledons</taxon>
        <taxon>Gunneridae</taxon>
        <taxon>Pentapetalae</taxon>
        <taxon>Caryophyllales</taxon>
        <taxon>Caryophyllaceae</taxon>
        <taxon>Caryophylleae</taxon>
        <taxon>Saponaria</taxon>
    </lineage>
</organism>
<reference evidence="15" key="1">
    <citation type="submission" date="2024-03" db="EMBL/GenBank/DDBJ databases">
        <title>WGS assembly of Saponaria officinalis var. Norfolk2.</title>
        <authorList>
            <person name="Jenkins J."/>
            <person name="Shu S."/>
            <person name="Grimwood J."/>
            <person name="Barry K."/>
            <person name="Goodstein D."/>
            <person name="Schmutz J."/>
            <person name="Leebens-Mack J."/>
            <person name="Osbourn A."/>
        </authorList>
    </citation>
    <scope>NUCLEOTIDE SEQUENCE [LARGE SCALE GENOMIC DNA]</scope>
    <source>
        <strain evidence="15">JIC</strain>
    </source>
</reference>
<evidence type="ECO:0000313" key="15">
    <source>
        <dbReference type="EMBL" id="KAK9666685.1"/>
    </source>
</evidence>
<evidence type="ECO:0000256" key="4">
    <source>
        <dbReference type="ARBA" id="ARBA00022617"/>
    </source>
</evidence>
<keyword evidence="6 12" id="KW-0479">Metal-binding</keyword>
<dbReference type="GO" id="GO:0020037">
    <property type="term" value="F:heme binding"/>
    <property type="evidence" value="ECO:0007669"/>
    <property type="project" value="InterPro"/>
</dbReference>
<evidence type="ECO:0000256" key="8">
    <source>
        <dbReference type="ARBA" id="ARBA00023002"/>
    </source>
</evidence>
<keyword evidence="5 14" id="KW-0812">Transmembrane</keyword>
<sequence length="474" mass="53823">MWSMSLYYVATLVAIFFIALIFKGRPSKIKLPPGSKGLPLVGETLQLLMPSYSLDLPSFIKTRIQRYGLIFQTRLVGRPVVMSADPVFNKYIVQQEGRLVEMWYLDTFSKLFAHEGEARTNAAGLVHKYLRNITLSHFGSESLKEKLLPSIDDLARKSILRWTTQESIDVKEAALTMTIEFVAKQLFGYDSDTSKERIGEKFACISQGLLSFPLNIPGTTYHSCLKSRNEVMEMMRAILKERLASPETYRGDFLDHALEDVKTEKFLTEDFILQIMFGLLFASSESTSMTLTLVFKFLSENPDVLEELEAEHYGIVNNREVPNSPLTWTEVKSMKYTLQVINESLRLGNVSLGLLRKTLKDIQINGFTIPAGWTIMLITSATQYNPDTYKDPLTFNPKRWEGMEPDVIAKNFMPFGGGTRQCAGAEFAKVLMSVFIHVLVTEYRWKKIKGGEIARTPILAFKNGLHIKVEKKNC</sequence>
<keyword evidence="16" id="KW-1185">Reference proteome</keyword>
<dbReference type="AlphaFoldDB" id="A0AAW1GT52"/>
<protein>
    <recommendedName>
        <fullName evidence="17">Cytochrome P450 87A3</fullName>
    </recommendedName>
</protein>
<proteinExistence type="inferred from homology"/>
<dbReference type="CDD" id="cd11043">
    <property type="entry name" value="CYP90-like"/>
    <property type="match status" value="1"/>
</dbReference>
<evidence type="ECO:0000256" key="5">
    <source>
        <dbReference type="ARBA" id="ARBA00022692"/>
    </source>
</evidence>
<keyword evidence="8 13" id="KW-0560">Oxidoreductase</keyword>
<dbReference type="InterPro" id="IPR002403">
    <property type="entry name" value="Cyt_P450_E_grp-IV"/>
</dbReference>
<keyword evidence="11 14" id="KW-0472">Membrane</keyword>
<evidence type="ECO:0000313" key="16">
    <source>
        <dbReference type="Proteomes" id="UP001443914"/>
    </source>
</evidence>
<dbReference type="PRINTS" id="PR00465">
    <property type="entry name" value="EP450IV"/>
</dbReference>
<dbReference type="SUPFAM" id="SSF48264">
    <property type="entry name" value="Cytochrome P450"/>
    <property type="match status" value="1"/>
</dbReference>
<feature type="binding site" description="axial binding residue" evidence="12">
    <location>
        <position position="422"/>
    </location>
    <ligand>
        <name>heme</name>
        <dbReference type="ChEBI" id="CHEBI:30413"/>
    </ligand>
    <ligandPart>
        <name>Fe</name>
        <dbReference type="ChEBI" id="CHEBI:18248"/>
    </ligandPart>
</feature>
<dbReference type="GO" id="GO:0016132">
    <property type="term" value="P:brassinosteroid biosynthetic process"/>
    <property type="evidence" value="ECO:0007669"/>
    <property type="project" value="TreeGrafter"/>
</dbReference>
<evidence type="ECO:0000256" key="14">
    <source>
        <dbReference type="SAM" id="Phobius"/>
    </source>
</evidence>
<evidence type="ECO:0000256" key="3">
    <source>
        <dbReference type="ARBA" id="ARBA00010617"/>
    </source>
</evidence>
<evidence type="ECO:0008006" key="17">
    <source>
        <dbReference type="Google" id="ProtNLM"/>
    </source>
</evidence>
<dbReference type="GO" id="GO:0016705">
    <property type="term" value="F:oxidoreductase activity, acting on paired donors, with incorporation or reduction of molecular oxygen"/>
    <property type="evidence" value="ECO:0007669"/>
    <property type="project" value="InterPro"/>
</dbReference>
<dbReference type="Pfam" id="PF00067">
    <property type="entry name" value="p450"/>
    <property type="match status" value="1"/>
</dbReference>
<dbReference type="PRINTS" id="PR00385">
    <property type="entry name" value="P450"/>
</dbReference>
<keyword evidence="10 13" id="KW-0503">Monooxygenase</keyword>
<comment type="subcellular location">
    <subcellularLocation>
        <location evidence="2">Membrane</location>
        <topology evidence="2">Single-pass membrane protein</topology>
    </subcellularLocation>
</comment>
<dbReference type="GO" id="GO:0016020">
    <property type="term" value="C:membrane"/>
    <property type="evidence" value="ECO:0007669"/>
    <property type="project" value="UniProtKB-SubCell"/>
</dbReference>
<evidence type="ECO:0000256" key="13">
    <source>
        <dbReference type="RuleBase" id="RU000461"/>
    </source>
</evidence>
<gene>
    <name evidence="15" type="ORF">RND81_14G203700</name>
</gene>
<dbReference type="PANTHER" id="PTHR24286">
    <property type="entry name" value="CYTOCHROME P450 26"/>
    <property type="match status" value="1"/>
</dbReference>